<name>A0AAE6WHV5_9LACO</name>
<dbReference type="Proteomes" id="UP000463931">
    <property type="component" value="Plasmid unnamed"/>
</dbReference>
<gene>
    <name evidence="1" type="ORF">FEE40_13085</name>
</gene>
<proteinExistence type="predicted"/>
<protein>
    <submittedName>
        <fullName evidence="1">Uncharacterized protein</fullName>
    </submittedName>
</protein>
<dbReference type="AlphaFoldDB" id="A0AAE6WHV5"/>
<geneLocation type="plasmid" evidence="1 2">
    <name>unnamed</name>
</geneLocation>
<keyword evidence="1" id="KW-0614">Plasmid</keyword>
<organism evidence="1 2">
    <name type="scientific">Ligilactobacillus murinus</name>
    <dbReference type="NCBI Taxonomy" id="1622"/>
    <lineage>
        <taxon>Bacteria</taxon>
        <taxon>Bacillati</taxon>
        <taxon>Bacillota</taxon>
        <taxon>Bacilli</taxon>
        <taxon>Lactobacillales</taxon>
        <taxon>Lactobacillaceae</taxon>
        <taxon>Ligilactobacillus</taxon>
    </lineage>
</organism>
<evidence type="ECO:0000313" key="1">
    <source>
        <dbReference type="EMBL" id="QIA91136.1"/>
    </source>
</evidence>
<dbReference type="EMBL" id="CP040853">
    <property type="protein sequence ID" value="QIA91136.1"/>
    <property type="molecule type" value="Genomic_DNA"/>
</dbReference>
<sequence>MKVKIIDQPRRLRGDKITAFEELINSFIKDKKVIDIEYQWNAYDSIGKVVADYERSVMIMYEE</sequence>
<dbReference type="RefSeq" id="WP_163588268.1">
    <property type="nucleotide sequence ID" value="NZ_CP040853.1"/>
</dbReference>
<accession>A0AAE6WHV5</accession>
<reference evidence="1 2" key="1">
    <citation type="journal article" date="2019" name="Nat. Med.">
        <title>Preventing dysbiosis of the neonatal mouse intestinal microbiome protects against late-onset sepsis.</title>
        <authorList>
            <person name="Singer J.R."/>
            <person name="Blosser E.G."/>
            <person name="Zindl C.L."/>
            <person name="Silberger D.J."/>
            <person name="Conlan S."/>
            <person name="Laufer V.A."/>
            <person name="DiToro D."/>
            <person name="Deming C."/>
            <person name="Kumar R."/>
            <person name="Morrow C.D."/>
            <person name="Segre J.A."/>
            <person name="Gray M.J."/>
            <person name="Randolph D.A."/>
            <person name="Weaver C.T."/>
        </authorList>
    </citation>
    <scope>NUCLEOTIDE SEQUENCE [LARGE SCALE GENOMIC DNA]</scope>
    <source>
        <strain evidence="1 2">V10</strain>
    </source>
</reference>
<evidence type="ECO:0000313" key="2">
    <source>
        <dbReference type="Proteomes" id="UP000463931"/>
    </source>
</evidence>